<evidence type="ECO:0000313" key="1">
    <source>
        <dbReference type="EMBL" id="MFC4788679.1"/>
    </source>
</evidence>
<proteinExistence type="predicted"/>
<protein>
    <submittedName>
        <fullName evidence="1">Uncharacterized protein</fullName>
    </submittedName>
</protein>
<accession>A0ABV9QDA3</accession>
<evidence type="ECO:0000313" key="2">
    <source>
        <dbReference type="Proteomes" id="UP001596001"/>
    </source>
</evidence>
<dbReference type="EMBL" id="JBHSHJ010000004">
    <property type="protein sequence ID" value="MFC4788679.1"/>
    <property type="molecule type" value="Genomic_DNA"/>
</dbReference>
<keyword evidence="2" id="KW-1185">Reference proteome</keyword>
<dbReference type="Proteomes" id="UP001596001">
    <property type="component" value="Unassembled WGS sequence"/>
</dbReference>
<comment type="caution">
    <text evidence="1">The sequence shown here is derived from an EMBL/GenBank/DDBJ whole genome shotgun (WGS) entry which is preliminary data.</text>
</comment>
<dbReference type="RefSeq" id="WP_382431340.1">
    <property type="nucleotide sequence ID" value="NZ_JBHSHJ010000004.1"/>
</dbReference>
<gene>
    <name evidence="1" type="ORF">ACFO6X_06735</name>
</gene>
<organism evidence="1 2">
    <name type="scientific">Giesbergeria sinuosa</name>
    <dbReference type="NCBI Taxonomy" id="80883"/>
    <lineage>
        <taxon>Bacteria</taxon>
        <taxon>Pseudomonadati</taxon>
        <taxon>Pseudomonadota</taxon>
        <taxon>Betaproteobacteria</taxon>
        <taxon>Burkholderiales</taxon>
        <taxon>Comamonadaceae</taxon>
        <taxon>Giesbergeria</taxon>
    </lineage>
</organism>
<name>A0ABV9QDA3_9BURK</name>
<sequence length="131" mass="13858">MSDFDLKDPKGRPASAPNFSPYDAYRHDAAAMVGELGVARIGAAHDGIRAIITILQQREVDMESDGDNVLALPSATVVGLLNAIACCADFAEMHATGCKPIDTHRFACNTTDHHAAMRAAVAAAKRPVKAE</sequence>
<reference evidence="2" key="1">
    <citation type="journal article" date="2019" name="Int. J. Syst. Evol. Microbiol.">
        <title>The Global Catalogue of Microorganisms (GCM) 10K type strain sequencing project: providing services to taxonomists for standard genome sequencing and annotation.</title>
        <authorList>
            <consortium name="The Broad Institute Genomics Platform"/>
            <consortium name="The Broad Institute Genome Sequencing Center for Infectious Disease"/>
            <person name="Wu L."/>
            <person name="Ma J."/>
        </authorList>
    </citation>
    <scope>NUCLEOTIDE SEQUENCE [LARGE SCALE GENOMIC DNA]</scope>
    <source>
        <strain evidence="2">CCUG 49452</strain>
    </source>
</reference>